<accession>A0ABV4BB64</accession>
<dbReference type="Proteomes" id="UP001564408">
    <property type="component" value="Unassembled WGS sequence"/>
</dbReference>
<keyword evidence="3" id="KW-1185">Reference proteome</keyword>
<feature type="region of interest" description="Disordered" evidence="1">
    <location>
        <begin position="75"/>
        <end position="104"/>
    </location>
</feature>
<evidence type="ECO:0000313" key="2">
    <source>
        <dbReference type="EMBL" id="MEY6431596.1"/>
    </source>
</evidence>
<dbReference type="EMBL" id="JBDKXB010000003">
    <property type="protein sequence ID" value="MEY6431596.1"/>
    <property type="molecule type" value="Genomic_DNA"/>
</dbReference>
<gene>
    <name evidence="2" type="ORF">ABC977_04150</name>
</gene>
<sequence>MTEPGPLKDATTVSGQVIALGIGLDPFDHDARTEALGQRDKTIGDPIIAGVTGQGLADEGSRDLPLIRWRPLRIGPRATADTERVERDPDAERSSFGDLEQGVR</sequence>
<proteinExistence type="predicted"/>
<protein>
    <submittedName>
        <fullName evidence="2">Uncharacterized protein</fullName>
    </submittedName>
</protein>
<name>A0ABV4BB64_9GAMM</name>
<feature type="compositionally biased region" description="Basic and acidic residues" evidence="1">
    <location>
        <begin position="80"/>
        <end position="104"/>
    </location>
</feature>
<reference evidence="2 3" key="1">
    <citation type="submission" date="2024-05" db="EMBL/GenBank/DDBJ databases">
        <title>Genome Sequence and Characterization of the New Strain Purple Sulfur Bacterium of Genus Thioalkalicoccus.</title>
        <authorList>
            <person name="Bryantseva I.A."/>
            <person name="Kyndt J.A."/>
            <person name="Imhoff J.F."/>
        </authorList>
    </citation>
    <scope>NUCLEOTIDE SEQUENCE [LARGE SCALE GENOMIC DNA]</scope>
    <source>
        <strain evidence="2 3">Um2</strain>
    </source>
</reference>
<organism evidence="2 3">
    <name type="scientific">Thioalkalicoccus limnaeus</name>
    <dbReference type="NCBI Taxonomy" id="120681"/>
    <lineage>
        <taxon>Bacteria</taxon>
        <taxon>Pseudomonadati</taxon>
        <taxon>Pseudomonadota</taxon>
        <taxon>Gammaproteobacteria</taxon>
        <taxon>Chromatiales</taxon>
        <taxon>Chromatiaceae</taxon>
        <taxon>Thioalkalicoccus</taxon>
    </lineage>
</organism>
<comment type="caution">
    <text evidence="2">The sequence shown here is derived from an EMBL/GenBank/DDBJ whole genome shotgun (WGS) entry which is preliminary data.</text>
</comment>
<evidence type="ECO:0000256" key="1">
    <source>
        <dbReference type="SAM" id="MobiDB-lite"/>
    </source>
</evidence>
<evidence type="ECO:0000313" key="3">
    <source>
        <dbReference type="Proteomes" id="UP001564408"/>
    </source>
</evidence>